<gene>
    <name evidence="7" type="ORF">RDB_LOCUS57936</name>
</gene>
<evidence type="ECO:0000256" key="6">
    <source>
        <dbReference type="SAM" id="MobiDB-lite"/>
    </source>
</evidence>
<evidence type="ECO:0000256" key="3">
    <source>
        <dbReference type="ARBA" id="ARBA00023015"/>
    </source>
</evidence>
<evidence type="ECO:0000256" key="2">
    <source>
        <dbReference type="ARBA" id="ARBA00010239"/>
    </source>
</evidence>
<proteinExistence type="inferred from homology"/>
<dbReference type="PANTHER" id="PTHR10019">
    <property type="entry name" value="SNF5"/>
    <property type="match status" value="1"/>
</dbReference>
<feature type="region of interest" description="Disordered" evidence="6">
    <location>
        <begin position="288"/>
        <end position="407"/>
    </location>
</feature>
<protein>
    <recommendedName>
        <fullName evidence="9">Chromatin structure-remodeling complex subunit SFH1</fullName>
    </recommendedName>
</protein>
<feature type="compositionally biased region" description="Low complexity" evidence="6">
    <location>
        <begin position="291"/>
        <end position="317"/>
    </location>
</feature>
<dbReference type="InterPro" id="IPR006939">
    <property type="entry name" value="SNF5"/>
</dbReference>
<evidence type="ECO:0008006" key="9">
    <source>
        <dbReference type="Google" id="ProtNLM"/>
    </source>
</evidence>
<evidence type="ECO:0000313" key="7">
    <source>
        <dbReference type="EMBL" id="CAE6427316.1"/>
    </source>
</evidence>
<feature type="region of interest" description="Disordered" evidence="6">
    <location>
        <begin position="87"/>
        <end position="111"/>
    </location>
</feature>
<comment type="subcellular location">
    <subcellularLocation>
        <location evidence="1">Nucleus</location>
    </subcellularLocation>
</comment>
<keyword evidence="3" id="KW-0805">Transcription regulation</keyword>
<sequence>MSSTLGTRQWNPTYVPPMSNAQAFYTAYHSRARTGSTLLMQPLGLAPVPPNHNPTQPPPALTHAASFGPSRRTRGGVVNYAELEDDEDENIDVEGEPSGPTLVTPTGVPGSSRAAGELDRNYLGAIPPAKFIHPLKATRIHQSYFSEAQLSEAASKRAIYVPVKLELNTESHQIRDSFLWNVNETLITPTAFAHQLCLDLAIPPAQHVDLIAAAISAQCEEYRWIANVQIRARRKRKDLTVDQDNVTRNGSIEANGKLGHNGTADSDQTLNHLRDPRIEALRAELHGSSLVSGQTTPGTGTGVATTSVATSAASPASDGHVTPAPISVNIDDELDPVNNIDGQKNQASATDDKQNLTPAPDPGVPSSKPEDKIAAAGATENLSDGTGSDVDSETDSETDSEADEPDCRVIVNLDLQISTHHLHDHIEWDLSSPLTPEHFARVLCADTGLAGEAVPLVACALREALLKHTKDALEAGLIGPGAYDGRPEPLGATTRKEAGSETLRSILRDWQDAEEYFPRLELLSAEELERRAMERERAIRRMRRETQRWGQTNVSRKRFRER</sequence>
<name>A0A8H3AIA9_9AGAM</name>
<accession>A0A8H3AIA9</accession>
<evidence type="ECO:0000313" key="8">
    <source>
        <dbReference type="Proteomes" id="UP000663841"/>
    </source>
</evidence>
<feature type="region of interest" description="Disordered" evidence="6">
    <location>
        <begin position="247"/>
        <end position="269"/>
    </location>
</feature>
<reference evidence="7" key="1">
    <citation type="submission" date="2021-01" db="EMBL/GenBank/DDBJ databases">
        <authorList>
            <person name="Kaushik A."/>
        </authorList>
    </citation>
    <scope>NUCLEOTIDE SEQUENCE</scope>
    <source>
        <strain evidence="7">AG3-T5</strain>
    </source>
</reference>
<keyword evidence="5" id="KW-0539">Nucleus</keyword>
<evidence type="ECO:0000256" key="4">
    <source>
        <dbReference type="ARBA" id="ARBA00023163"/>
    </source>
</evidence>
<evidence type="ECO:0000256" key="5">
    <source>
        <dbReference type="ARBA" id="ARBA00023242"/>
    </source>
</evidence>
<dbReference type="GO" id="GO:0006338">
    <property type="term" value="P:chromatin remodeling"/>
    <property type="evidence" value="ECO:0007669"/>
    <property type="project" value="InterPro"/>
</dbReference>
<evidence type="ECO:0000256" key="1">
    <source>
        <dbReference type="ARBA" id="ARBA00004123"/>
    </source>
</evidence>
<dbReference type="Proteomes" id="UP000663841">
    <property type="component" value="Unassembled WGS sequence"/>
</dbReference>
<feature type="compositionally biased region" description="Polar residues" evidence="6">
    <location>
        <begin position="340"/>
        <end position="349"/>
    </location>
</feature>
<keyword evidence="4" id="KW-0804">Transcription</keyword>
<dbReference type="EMBL" id="CAJMWW010000081">
    <property type="protein sequence ID" value="CAE6427316.1"/>
    <property type="molecule type" value="Genomic_DNA"/>
</dbReference>
<comment type="similarity">
    <text evidence="2">Belongs to the SNF5 family.</text>
</comment>
<dbReference type="Pfam" id="PF04855">
    <property type="entry name" value="SNF5"/>
    <property type="match status" value="1"/>
</dbReference>
<comment type="caution">
    <text evidence="7">The sequence shown here is derived from an EMBL/GenBank/DDBJ whole genome shotgun (WGS) entry which is preliminary data.</text>
</comment>
<feature type="compositionally biased region" description="Acidic residues" evidence="6">
    <location>
        <begin position="390"/>
        <end position="404"/>
    </location>
</feature>
<organism evidence="7 8">
    <name type="scientific">Rhizoctonia solani</name>
    <dbReference type="NCBI Taxonomy" id="456999"/>
    <lineage>
        <taxon>Eukaryota</taxon>
        <taxon>Fungi</taxon>
        <taxon>Dikarya</taxon>
        <taxon>Basidiomycota</taxon>
        <taxon>Agaricomycotina</taxon>
        <taxon>Agaricomycetes</taxon>
        <taxon>Cantharellales</taxon>
        <taxon>Ceratobasidiaceae</taxon>
        <taxon>Rhizoctonia</taxon>
    </lineage>
</organism>
<dbReference type="AlphaFoldDB" id="A0A8H3AIA9"/>
<dbReference type="GO" id="GO:0000228">
    <property type="term" value="C:nuclear chromosome"/>
    <property type="evidence" value="ECO:0007669"/>
    <property type="project" value="InterPro"/>
</dbReference>